<organism evidence="2 3">
    <name type="scientific">Lapidilactobacillus gannanensis</name>
    <dbReference type="NCBI Taxonomy" id="2486002"/>
    <lineage>
        <taxon>Bacteria</taxon>
        <taxon>Bacillati</taxon>
        <taxon>Bacillota</taxon>
        <taxon>Bacilli</taxon>
        <taxon>Lactobacillales</taxon>
        <taxon>Lactobacillaceae</taxon>
        <taxon>Lapidilactobacillus</taxon>
    </lineage>
</organism>
<dbReference type="EMBL" id="JBHTOH010000065">
    <property type="protein sequence ID" value="MFD1411375.1"/>
    <property type="molecule type" value="Genomic_DNA"/>
</dbReference>
<keyword evidence="1" id="KW-0472">Membrane</keyword>
<gene>
    <name evidence="2" type="ORF">ACFQ4R_07230</name>
</gene>
<sequence length="93" mass="10780">MIVTTEFIVCFLRIVLVRKSIDYKRLLPEHLKYVVSFLITLVVMRYIHFGQSGTFLNLAITSIIATAMDFVLLLALRTRLFDDLKKSIQRSSN</sequence>
<evidence type="ECO:0000313" key="2">
    <source>
        <dbReference type="EMBL" id="MFD1411375.1"/>
    </source>
</evidence>
<keyword evidence="3" id="KW-1185">Reference proteome</keyword>
<proteinExistence type="predicted"/>
<feature type="transmembrane region" description="Helical" evidence="1">
    <location>
        <begin position="55"/>
        <end position="76"/>
    </location>
</feature>
<dbReference type="Proteomes" id="UP001597191">
    <property type="component" value="Unassembled WGS sequence"/>
</dbReference>
<dbReference type="RefSeq" id="WP_164509301.1">
    <property type="nucleotide sequence ID" value="NZ_JBHTOH010000065.1"/>
</dbReference>
<evidence type="ECO:0000313" key="3">
    <source>
        <dbReference type="Proteomes" id="UP001597191"/>
    </source>
</evidence>
<comment type="caution">
    <text evidence="2">The sequence shown here is derived from an EMBL/GenBank/DDBJ whole genome shotgun (WGS) entry which is preliminary data.</text>
</comment>
<name>A0ABW4BMC9_9LACO</name>
<evidence type="ECO:0000256" key="1">
    <source>
        <dbReference type="SAM" id="Phobius"/>
    </source>
</evidence>
<feature type="transmembrane region" description="Helical" evidence="1">
    <location>
        <begin position="31"/>
        <end position="49"/>
    </location>
</feature>
<reference evidence="3" key="1">
    <citation type="journal article" date="2019" name="Int. J. Syst. Evol. Microbiol.">
        <title>The Global Catalogue of Microorganisms (GCM) 10K type strain sequencing project: providing services to taxonomists for standard genome sequencing and annotation.</title>
        <authorList>
            <consortium name="The Broad Institute Genomics Platform"/>
            <consortium name="The Broad Institute Genome Sequencing Center for Infectious Disease"/>
            <person name="Wu L."/>
            <person name="Ma J."/>
        </authorList>
    </citation>
    <scope>NUCLEOTIDE SEQUENCE [LARGE SCALE GENOMIC DNA]</scope>
    <source>
        <strain evidence="3">CCM 8937</strain>
    </source>
</reference>
<keyword evidence="1" id="KW-1133">Transmembrane helix</keyword>
<keyword evidence="1" id="KW-0812">Transmembrane</keyword>
<protein>
    <submittedName>
        <fullName evidence="2">Uncharacterized protein</fullName>
    </submittedName>
</protein>
<accession>A0ABW4BMC9</accession>